<sequence>MTHAFSPCRLLAALLACLWTMAFAPPLLAENRHDETLKTATEALSKDRLEEAIQLDDQVLNAPDSTRAQRASAFAGRCATRYKQSLNQRNPALLPQAISDCDRAVEMKSDLQQAYRIRGVALLSAGHADRAAEDLSVAVALNPEDVLAFQNRALALAKLGRGREAMAELDAAIRLKPDQPWSYYNRGRLRMAQGDYETSIDDFIAFIRFKRDHEEVYRLRGMSRLLIGLPQQAVGDFHEALRLRPNHNPETLLARGMAYFLLERHAEAEQDLAQAMTLNPARVETRLWLYLTRLKLGKPGRELLTDPVIKRSQQSWPEALVFVFLGDIPAERGLEAARAGEDVVENRLRENLTLLLYGHKARIDGKDADATRWLETIQAGQEREAPYYRLARQALRHGQFLPVASAGQPPVNAVTALAGPAASDRGAGVKGEDRPVPAPSRIPPTPAGAENLPSPRLASRAASAPEGESAAAHAEIPQPTLDKPIPAPREPLRPRAPAAPMKETPRAVAKPVGGGVAPPASSPEKSPRPSLKAGEAVPQAPIVRPVPSFEESRVRVPESVGERIAMPGAAPDGGAPKKSATTPVRIASETAAAPAEAGAVASRADKPVASGGTGGRATPAGAASPAETARAGQPDLQTAPPTAKRTTGKSKGGYVFTAASYSTATYANNGLDQFLRLGVPAYVETGQVREKTFHRIVIGPFAEQAEAEAARTRVGEMLKQKPGEIAKR</sequence>
<dbReference type="Proteomes" id="UP001628193">
    <property type="component" value="Unassembled WGS sequence"/>
</dbReference>
<evidence type="ECO:0000259" key="6">
    <source>
        <dbReference type="PROSITE" id="PS51724"/>
    </source>
</evidence>
<dbReference type="Gene3D" id="1.25.40.10">
    <property type="entry name" value="Tetratricopeptide repeat domain"/>
    <property type="match status" value="2"/>
</dbReference>
<feature type="domain" description="SPOR" evidence="6">
    <location>
        <begin position="648"/>
        <end position="728"/>
    </location>
</feature>
<gene>
    <name evidence="7" type="ORF">SIID45300_03033</name>
</gene>
<evidence type="ECO:0000256" key="1">
    <source>
        <dbReference type="ARBA" id="ARBA00022737"/>
    </source>
</evidence>
<dbReference type="SMART" id="SM00028">
    <property type="entry name" value="TPR"/>
    <property type="match status" value="5"/>
</dbReference>
<feature type="chain" id="PRO_5045518626" description="SPOR domain-containing protein" evidence="5">
    <location>
        <begin position="25"/>
        <end position="728"/>
    </location>
</feature>
<feature type="compositionally biased region" description="Low complexity" evidence="4">
    <location>
        <begin position="567"/>
        <end position="576"/>
    </location>
</feature>
<organism evidence="7 8">
    <name type="scientific">Candidatus Magnetaquiglobus chichijimensis</name>
    <dbReference type="NCBI Taxonomy" id="3141448"/>
    <lineage>
        <taxon>Bacteria</taxon>
        <taxon>Pseudomonadati</taxon>
        <taxon>Pseudomonadota</taxon>
        <taxon>Magnetococcia</taxon>
        <taxon>Magnetococcales</taxon>
        <taxon>Candidatus Magnetaquicoccaceae</taxon>
        <taxon>Candidatus Magnetaquiglobus</taxon>
    </lineage>
</organism>
<accession>A0ABQ0CCS2</accession>
<name>A0ABQ0CCS2_9PROT</name>
<dbReference type="PROSITE" id="PS50005">
    <property type="entry name" value="TPR"/>
    <property type="match status" value="3"/>
</dbReference>
<feature type="compositionally biased region" description="Low complexity" evidence="4">
    <location>
        <begin position="616"/>
        <end position="632"/>
    </location>
</feature>
<feature type="compositionally biased region" description="Low complexity" evidence="4">
    <location>
        <begin position="587"/>
        <end position="602"/>
    </location>
</feature>
<dbReference type="SUPFAM" id="SSF48452">
    <property type="entry name" value="TPR-like"/>
    <property type="match status" value="1"/>
</dbReference>
<dbReference type="InterPro" id="IPR019734">
    <property type="entry name" value="TPR_rpt"/>
</dbReference>
<dbReference type="EMBL" id="BAAFGK010000005">
    <property type="protein sequence ID" value="GAB0058680.1"/>
    <property type="molecule type" value="Genomic_DNA"/>
</dbReference>
<dbReference type="Pfam" id="PF13432">
    <property type="entry name" value="TPR_16"/>
    <property type="match status" value="1"/>
</dbReference>
<feature type="compositionally biased region" description="Low complexity" evidence="4">
    <location>
        <begin position="452"/>
        <end position="475"/>
    </location>
</feature>
<protein>
    <recommendedName>
        <fullName evidence="6">SPOR domain-containing protein</fullName>
    </recommendedName>
</protein>
<evidence type="ECO:0000256" key="4">
    <source>
        <dbReference type="SAM" id="MobiDB-lite"/>
    </source>
</evidence>
<comment type="caution">
    <text evidence="7">The sequence shown here is derived from an EMBL/GenBank/DDBJ whole genome shotgun (WGS) entry which is preliminary data.</text>
</comment>
<dbReference type="PANTHER" id="PTHR44858:SF1">
    <property type="entry name" value="UDP-N-ACETYLGLUCOSAMINE--PEPTIDE N-ACETYLGLUCOSAMINYLTRANSFERASE SPINDLY-RELATED"/>
    <property type="match status" value="1"/>
</dbReference>
<dbReference type="SUPFAM" id="SSF110997">
    <property type="entry name" value="Sporulation related repeat"/>
    <property type="match status" value="1"/>
</dbReference>
<dbReference type="Gene3D" id="3.30.70.1070">
    <property type="entry name" value="Sporulation related repeat"/>
    <property type="match status" value="1"/>
</dbReference>
<dbReference type="InterPro" id="IPR007730">
    <property type="entry name" value="SPOR-like_dom"/>
</dbReference>
<dbReference type="Pfam" id="PF13181">
    <property type="entry name" value="TPR_8"/>
    <property type="match status" value="1"/>
</dbReference>
<proteinExistence type="predicted"/>
<evidence type="ECO:0000256" key="2">
    <source>
        <dbReference type="ARBA" id="ARBA00022803"/>
    </source>
</evidence>
<keyword evidence="8" id="KW-1185">Reference proteome</keyword>
<feature type="signal peptide" evidence="5">
    <location>
        <begin position="1"/>
        <end position="24"/>
    </location>
</feature>
<dbReference type="PROSITE" id="PS51724">
    <property type="entry name" value="SPOR"/>
    <property type="match status" value="1"/>
</dbReference>
<dbReference type="InterPro" id="IPR050498">
    <property type="entry name" value="Ycf3"/>
</dbReference>
<dbReference type="InterPro" id="IPR011990">
    <property type="entry name" value="TPR-like_helical_dom_sf"/>
</dbReference>
<feature type="repeat" description="TPR" evidence="3">
    <location>
        <begin position="112"/>
        <end position="145"/>
    </location>
</feature>
<feature type="compositionally biased region" description="Pro residues" evidence="4">
    <location>
        <begin position="436"/>
        <end position="446"/>
    </location>
</feature>
<feature type="repeat" description="TPR" evidence="3">
    <location>
        <begin position="249"/>
        <end position="282"/>
    </location>
</feature>
<keyword evidence="5" id="KW-0732">Signal</keyword>
<evidence type="ECO:0000256" key="5">
    <source>
        <dbReference type="SAM" id="SignalP"/>
    </source>
</evidence>
<keyword evidence="2 3" id="KW-0802">TPR repeat</keyword>
<evidence type="ECO:0000313" key="7">
    <source>
        <dbReference type="EMBL" id="GAB0058680.1"/>
    </source>
</evidence>
<reference evidence="7 8" key="1">
    <citation type="submission" date="2024-09" db="EMBL/GenBank/DDBJ databases">
        <title>Draft genome sequence of Candidatus Magnetaquicoccaceae bacterium FCR-1.</title>
        <authorList>
            <person name="Shimoshige H."/>
            <person name="Shimamura S."/>
            <person name="Taoka A."/>
            <person name="Kobayashi H."/>
            <person name="Maekawa T."/>
        </authorList>
    </citation>
    <scope>NUCLEOTIDE SEQUENCE [LARGE SCALE GENOMIC DNA]</scope>
    <source>
        <strain evidence="7 8">FCR-1</strain>
    </source>
</reference>
<feature type="region of interest" description="Disordered" evidence="4">
    <location>
        <begin position="419"/>
        <end position="650"/>
    </location>
</feature>
<dbReference type="Pfam" id="PF05036">
    <property type="entry name" value="SPOR"/>
    <property type="match status" value="1"/>
</dbReference>
<evidence type="ECO:0000256" key="3">
    <source>
        <dbReference type="PROSITE-ProRule" id="PRU00339"/>
    </source>
</evidence>
<keyword evidence="1" id="KW-0677">Repeat</keyword>
<dbReference type="PANTHER" id="PTHR44858">
    <property type="entry name" value="TETRATRICOPEPTIDE REPEAT PROTEIN 6"/>
    <property type="match status" value="1"/>
</dbReference>
<dbReference type="RefSeq" id="WP_420906401.1">
    <property type="nucleotide sequence ID" value="NZ_BAAFGK010000005.1"/>
</dbReference>
<dbReference type="InterPro" id="IPR036680">
    <property type="entry name" value="SPOR-like_sf"/>
</dbReference>
<evidence type="ECO:0000313" key="8">
    <source>
        <dbReference type="Proteomes" id="UP001628193"/>
    </source>
</evidence>
<feature type="repeat" description="TPR" evidence="3">
    <location>
        <begin position="214"/>
        <end position="247"/>
    </location>
</feature>